<feature type="domain" description="Integral membrane bound transporter" evidence="7">
    <location>
        <begin position="325"/>
        <end position="449"/>
    </location>
</feature>
<keyword evidence="3 6" id="KW-1133">Transmembrane helix</keyword>
<dbReference type="EMBL" id="BJNZ01000005">
    <property type="protein sequence ID" value="GED09053.1"/>
    <property type="molecule type" value="Genomic_DNA"/>
</dbReference>
<protein>
    <recommendedName>
        <fullName evidence="7">Integral membrane bound transporter domain-containing protein</fullName>
    </recommendedName>
</protein>
<evidence type="ECO:0000256" key="5">
    <source>
        <dbReference type="SAM" id="MobiDB-lite"/>
    </source>
</evidence>
<feature type="region of interest" description="Disordered" evidence="5">
    <location>
        <begin position="461"/>
        <end position="504"/>
    </location>
</feature>
<comment type="caution">
    <text evidence="8">The sequence shown here is derived from an EMBL/GenBank/DDBJ whole genome shotgun (WGS) entry which is preliminary data.</text>
</comment>
<feature type="transmembrane region" description="Helical" evidence="6">
    <location>
        <begin position="171"/>
        <end position="191"/>
    </location>
</feature>
<keyword evidence="4 6" id="KW-0472">Membrane</keyword>
<evidence type="ECO:0000313" key="8">
    <source>
        <dbReference type="EMBL" id="GED09053.1"/>
    </source>
</evidence>
<sequence>MPLLSSVPSPPLPALAPVRAAAQDVLDPAHLRDALRVSPADATLAAALRCGAAVALAIAVPGLLGRPDLAAFASLGALTSLYGRYDPYRRRAALLATVGALMTGTIAAFTLLAVVGAPTIVTTAAVALLAAGATAFCLLVRTGPPGATIVVFAAGAGLAGSPALADLGPRVLAGASGALLAWLVCMTGTLVRPTAPARLAVRRAADAVAVVAWETSRGGGVALGGPPSDAALPAPAPHGTLAAQAAVRRAREVLADDASWRLPRRAVPALSRELDEIERTLDALGAPREDAAAPVRTSLTAQARSRVHGSWRLATARVGVSGLVAGGVAAVAGLGHAAWATMGSTAVLQGESTRHAVVRALQRGAGTVAGALLAWPLLAAPLGFWGTAAVVVVLQTVTETIVGRHYGLAMLTITPMALLMTSLAHRADPAALALDRALDTVLGAVVGVLAVVLVHPRPRARENRGTARENLGAAREDPGRRPGSSLAGSDLDRLQHLRDERRDG</sequence>
<name>A0A4Y4DWF4_CELCE</name>
<evidence type="ECO:0000256" key="2">
    <source>
        <dbReference type="ARBA" id="ARBA00022692"/>
    </source>
</evidence>
<feature type="transmembrane region" description="Helical" evidence="6">
    <location>
        <begin position="406"/>
        <end position="425"/>
    </location>
</feature>
<feature type="compositionally biased region" description="Basic and acidic residues" evidence="5">
    <location>
        <begin position="490"/>
        <end position="504"/>
    </location>
</feature>
<accession>A0A4Y4DWF4</accession>
<evidence type="ECO:0000256" key="3">
    <source>
        <dbReference type="ARBA" id="ARBA00022989"/>
    </source>
</evidence>
<organism evidence="8 9">
    <name type="scientific">Cellulosimicrobium cellulans</name>
    <name type="common">Arthrobacter luteus</name>
    <dbReference type="NCBI Taxonomy" id="1710"/>
    <lineage>
        <taxon>Bacteria</taxon>
        <taxon>Bacillati</taxon>
        <taxon>Actinomycetota</taxon>
        <taxon>Actinomycetes</taxon>
        <taxon>Micrococcales</taxon>
        <taxon>Promicromonosporaceae</taxon>
        <taxon>Cellulosimicrobium</taxon>
    </lineage>
</organism>
<comment type="subcellular location">
    <subcellularLocation>
        <location evidence="1">Membrane</location>
        <topology evidence="1">Multi-pass membrane protein</topology>
    </subcellularLocation>
</comment>
<gene>
    <name evidence="8" type="ORF">CCE02nite_10520</name>
</gene>
<feature type="transmembrane region" description="Helical" evidence="6">
    <location>
        <begin position="314"/>
        <end position="339"/>
    </location>
</feature>
<feature type="transmembrane region" description="Helical" evidence="6">
    <location>
        <begin position="437"/>
        <end position="454"/>
    </location>
</feature>
<dbReference type="Proteomes" id="UP000316659">
    <property type="component" value="Unassembled WGS sequence"/>
</dbReference>
<feature type="transmembrane region" description="Helical" evidence="6">
    <location>
        <begin position="120"/>
        <end position="140"/>
    </location>
</feature>
<keyword evidence="2 6" id="KW-0812">Transmembrane</keyword>
<reference evidence="8 9" key="1">
    <citation type="submission" date="2019-06" db="EMBL/GenBank/DDBJ databases">
        <title>Whole genome shotgun sequence of Cellulosimicrobium cellulans NBRC 15516.</title>
        <authorList>
            <person name="Hosoyama A."/>
            <person name="Uohara A."/>
            <person name="Ohji S."/>
            <person name="Ichikawa N."/>
        </authorList>
    </citation>
    <scope>NUCLEOTIDE SEQUENCE [LARGE SCALE GENOMIC DNA]</scope>
    <source>
        <strain evidence="8 9">NBRC 15516</strain>
    </source>
</reference>
<dbReference type="Pfam" id="PF13515">
    <property type="entry name" value="FUSC_2"/>
    <property type="match status" value="1"/>
</dbReference>
<evidence type="ECO:0000313" key="9">
    <source>
        <dbReference type="Proteomes" id="UP000316659"/>
    </source>
</evidence>
<feature type="transmembrane region" description="Helical" evidence="6">
    <location>
        <begin position="147"/>
        <end position="165"/>
    </location>
</feature>
<feature type="transmembrane region" description="Helical" evidence="6">
    <location>
        <begin position="44"/>
        <end position="64"/>
    </location>
</feature>
<proteinExistence type="predicted"/>
<evidence type="ECO:0000259" key="7">
    <source>
        <dbReference type="Pfam" id="PF13515"/>
    </source>
</evidence>
<evidence type="ECO:0000256" key="1">
    <source>
        <dbReference type="ARBA" id="ARBA00004141"/>
    </source>
</evidence>
<feature type="transmembrane region" description="Helical" evidence="6">
    <location>
        <begin position="92"/>
        <end position="114"/>
    </location>
</feature>
<dbReference type="InterPro" id="IPR049453">
    <property type="entry name" value="Memb_transporter_dom"/>
</dbReference>
<dbReference type="RefSeq" id="WP_141388625.1">
    <property type="nucleotide sequence ID" value="NZ_BJNZ01000005.1"/>
</dbReference>
<feature type="transmembrane region" description="Helical" evidence="6">
    <location>
        <begin position="373"/>
        <end position="394"/>
    </location>
</feature>
<evidence type="ECO:0000256" key="4">
    <source>
        <dbReference type="ARBA" id="ARBA00023136"/>
    </source>
</evidence>
<dbReference type="GO" id="GO:0016020">
    <property type="term" value="C:membrane"/>
    <property type="evidence" value="ECO:0007669"/>
    <property type="project" value="UniProtKB-SubCell"/>
</dbReference>
<evidence type="ECO:0000256" key="6">
    <source>
        <dbReference type="SAM" id="Phobius"/>
    </source>
</evidence>
<dbReference type="AlphaFoldDB" id="A0A4Y4DWF4"/>